<comment type="caution">
    <text evidence="2">The sequence shown here is derived from an EMBL/GenBank/DDBJ whole genome shotgun (WGS) entry which is preliminary data.</text>
</comment>
<feature type="signal peptide" evidence="1">
    <location>
        <begin position="1"/>
        <end position="16"/>
    </location>
</feature>
<keyword evidence="3" id="KW-1185">Reference proteome</keyword>
<reference evidence="2" key="1">
    <citation type="submission" date="2021-10" db="EMBL/GenBank/DDBJ databases">
        <title>Tropical sea cucumber genome reveals ecological adaptation and Cuvierian tubules defense mechanism.</title>
        <authorList>
            <person name="Chen T."/>
        </authorList>
    </citation>
    <scope>NUCLEOTIDE SEQUENCE</scope>
    <source>
        <strain evidence="2">Nanhai2018</strain>
        <tissue evidence="2">Muscle</tissue>
    </source>
</reference>
<proteinExistence type="predicted"/>
<dbReference type="Proteomes" id="UP001152320">
    <property type="component" value="Chromosome 22"/>
</dbReference>
<keyword evidence="1" id="KW-0732">Signal</keyword>
<sequence length="75" mass="8900">MRRLLLLYMLRKSCSAVTQGYVNSIECEKEFYFAESINLPMIYVHLEEMHYPFKCKRGETEHISGINLAYARSLY</sequence>
<organism evidence="2 3">
    <name type="scientific">Holothuria leucospilota</name>
    <name type="common">Black long sea cucumber</name>
    <name type="synonym">Mertensiothuria leucospilota</name>
    <dbReference type="NCBI Taxonomy" id="206669"/>
    <lineage>
        <taxon>Eukaryota</taxon>
        <taxon>Metazoa</taxon>
        <taxon>Echinodermata</taxon>
        <taxon>Eleutherozoa</taxon>
        <taxon>Echinozoa</taxon>
        <taxon>Holothuroidea</taxon>
        <taxon>Aspidochirotacea</taxon>
        <taxon>Aspidochirotida</taxon>
        <taxon>Holothuriidae</taxon>
        <taxon>Holothuria</taxon>
    </lineage>
</organism>
<accession>A0A9Q0YIL6</accession>
<name>A0A9Q0YIL6_HOLLE</name>
<protein>
    <recommendedName>
        <fullName evidence="4">Secreted protein</fullName>
    </recommendedName>
</protein>
<evidence type="ECO:0008006" key="4">
    <source>
        <dbReference type="Google" id="ProtNLM"/>
    </source>
</evidence>
<dbReference type="EMBL" id="JAIZAY010000022">
    <property type="protein sequence ID" value="KAJ8020967.1"/>
    <property type="molecule type" value="Genomic_DNA"/>
</dbReference>
<feature type="chain" id="PRO_5040157201" description="Secreted protein" evidence="1">
    <location>
        <begin position="17"/>
        <end position="75"/>
    </location>
</feature>
<gene>
    <name evidence="2" type="ORF">HOLleu_40709</name>
</gene>
<evidence type="ECO:0000256" key="1">
    <source>
        <dbReference type="SAM" id="SignalP"/>
    </source>
</evidence>
<dbReference type="AlphaFoldDB" id="A0A9Q0YIL6"/>
<evidence type="ECO:0000313" key="3">
    <source>
        <dbReference type="Proteomes" id="UP001152320"/>
    </source>
</evidence>
<evidence type="ECO:0000313" key="2">
    <source>
        <dbReference type="EMBL" id="KAJ8020967.1"/>
    </source>
</evidence>